<feature type="non-terminal residue" evidence="1">
    <location>
        <position position="47"/>
    </location>
</feature>
<dbReference type="Proteomes" id="UP000237438">
    <property type="component" value="Unassembled WGS sequence"/>
</dbReference>
<evidence type="ECO:0000313" key="2">
    <source>
        <dbReference type="Proteomes" id="UP000237438"/>
    </source>
</evidence>
<comment type="caution">
    <text evidence="1">The sequence shown here is derived from an EMBL/GenBank/DDBJ whole genome shotgun (WGS) entry which is preliminary data.</text>
</comment>
<dbReference type="OrthoDB" id="4869984at2759"/>
<dbReference type="EMBL" id="PEDP01000215">
    <property type="protein sequence ID" value="POS86973.1"/>
    <property type="molecule type" value="Genomic_DNA"/>
</dbReference>
<evidence type="ECO:0000313" key="1">
    <source>
        <dbReference type="EMBL" id="POS86973.1"/>
    </source>
</evidence>
<gene>
    <name evidence="1" type="ORF">EPUL_001113</name>
</gene>
<accession>A0A2S4PY61</accession>
<reference evidence="1 2" key="1">
    <citation type="submission" date="2017-10" db="EMBL/GenBank/DDBJ databases">
        <title>Development of genomic resources for the powdery mildew, Erysiphe pulchra.</title>
        <authorList>
            <person name="Wadl P.A."/>
            <person name="Mack B.M."/>
            <person name="Moore G."/>
            <person name="Beltz S.B."/>
        </authorList>
    </citation>
    <scope>NUCLEOTIDE SEQUENCE [LARGE SCALE GENOMIC DNA]</scope>
    <source>
        <strain evidence="1">Cflorida</strain>
    </source>
</reference>
<protein>
    <submittedName>
        <fullName evidence="1">Uncharacterized protein</fullName>
    </submittedName>
</protein>
<proteinExistence type="predicted"/>
<organism evidence="1 2">
    <name type="scientific">Erysiphe pulchra</name>
    <dbReference type="NCBI Taxonomy" id="225359"/>
    <lineage>
        <taxon>Eukaryota</taxon>
        <taxon>Fungi</taxon>
        <taxon>Dikarya</taxon>
        <taxon>Ascomycota</taxon>
        <taxon>Pezizomycotina</taxon>
        <taxon>Leotiomycetes</taxon>
        <taxon>Erysiphales</taxon>
        <taxon>Erysiphaceae</taxon>
        <taxon>Erysiphe</taxon>
    </lineage>
</organism>
<dbReference type="AlphaFoldDB" id="A0A2S4PY61"/>
<sequence length="47" mass="5164">MSGAKLEPATNWVSVILPTVPTHILTFQGKIEVIKIMLADEIERVSS</sequence>
<keyword evidence="2" id="KW-1185">Reference proteome</keyword>
<name>A0A2S4PY61_9PEZI</name>